<feature type="transmembrane region" description="Helical" evidence="13">
    <location>
        <begin position="277"/>
        <end position="303"/>
    </location>
</feature>
<organism evidence="16 17">
    <name type="scientific">Rhodobacter viridis</name>
    <dbReference type="NCBI Taxonomy" id="1054202"/>
    <lineage>
        <taxon>Bacteria</taxon>
        <taxon>Pseudomonadati</taxon>
        <taxon>Pseudomonadota</taxon>
        <taxon>Alphaproteobacteria</taxon>
        <taxon>Rhodobacterales</taxon>
        <taxon>Rhodobacter group</taxon>
        <taxon>Rhodobacter</taxon>
    </lineage>
</organism>
<comment type="caution">
    <text evidence="16">The sequence shown here is derived from an EMBL/GenBank/DDBJ whole genome shotgun (WGS) entry which is preliminary data.</text>
</comment>
<comment type="subcellular location">
    <subcellularLocation>
        <location evidence="13">Cell membrane</location>
        <topology evidence="13">Multi-pass membrane protein</topology>
    </subcellularLocation>
    <subcellularLocation>
        <location evidence="1">Membrane</location>
        <topology evidence="1">Multi-pass membrane protein</topology>
    </subcellularLocation>
</comment>
<evidence type="ECO:0000256" key="11">
    <source>
        <dbReference type="ARBA" id="ARBA00023065"/>
    </source>
</evidence>
<dbReference type="Proteomes" id="UP000247727">
    <property type="component" value="Unassembled WGS sequence"/>
</dbReference>
<keyword evidence="7 13" id="KW-0812">Transmembrane</keyword>
<keyword evidence="8 13" id="KW-0769">Symport</keyword>
<feature type="transmembrane region" description="Helical" evidence="13">
    <location>
        <begin position="202"/>
        <end position="225"/>
    </location>
</feature>
<evidence type="ECO:0000256" key="1">
    <source>
        <dbReference type="ARBA" id="ARBA00004141"/>
    </source>
</evidence>
<evidence type="ECO:0000256" key="9">
    <source>
        <dbReference type="ARBA" id="ARBA00022958"/>
    </source>
</evidence>
<name>A0A318TSD3_9RHOB</name>
<dbReference type="Pfam" id="PF02705">
    <property type="entry name" value="K_trans"/>
    <property type="match status" value="1"/>
</dbReference>
<keyword evidence="11 13" id="KW-0406">Ion transport</keyword>
<keyword evidence="6 13" id="KW-0633">Potassium transport</keyword>
<keyword evidence="3 13" id="KW-0813">Transport</keyword>
<dbReference type="HAMAP" id="MF_01522">
    <property type="entry name" value="Kup"/>
    <property type="match status" value="1"/>
</dbReference>
<dbReference type="GO" id="GO:0015293">
    <property type="term" value="F:symporter activity"/>
    <property type="evidence" value="ECO:0007669"/>
    <property type="project" value="UniProtKB-UniRule"/>
</dbReference>
<feature type="transmembrane region" description="Helical" evidence="13">
    <location>
        <begin position="411"/>
        <end position="429"/>
    </location>
</feature>
<dbReference type="InterPro" id="IPR053951">
    <property type="entry name" value="K_trans_N"/>
</dbReference>
<evidence type="ECO:0000259" key="15">
    <source>
        <dbReference type="Pfam" id="PF22776"/>
    </source>
</evidence>
<keyword evidence="4 13" id="KW-1003">Cell membrane</keyword>
<dbReference type="GO" id="GO:0015079">
    <property type="term" value="F:potassium ion transmembrane transporter activity"/>
    <property type="evidence" value="ECO:0007669"/>
    <property type="project" value="UniProtKB-UniRule"/>
</dbReference>
<dbReference type="AlphaFoldDB" id="A0A318TSD3"/>
<evidence type="ECO:0000313" key="17">
    <source>
        <dbReference type="Proteomes" id="UP000247727"/>
    </source>
</evidence>
<dbReference type="PANTHER" id="PTHR30540:SF79">
    <property type="entry name" value="LOW AFFINITY POTASSIUM TRANSPORT SYSTEM PROTEIN KUP"/>
    <property type="match status" value="1"/>
</dbReference>
<keyword evidence="5" id="KW-0997">Cell inner membrane</keyword>
<feature type="transmembrane region" description="Helical" evidence="13">
    <location>
        <begin position="329"/>
        <end position="349"/>
    </location>
</feature>
<feature type="transmembrane region" description="Helical" evidence="13">
    <location>
        <begin position="127"/>
        <end position="148"/>
    </location>
</feature>
<comment type="catalytic activity">
    <reaction evidence="13">
        <text>K(+)(in) + H(+)(in) = K(+)(out) + H(+)(out)</text>
        <dbReference type="Rhea" id="RHEA:28490"/>
        <dbReference type="ChEBI" id="CHEBI:15378"/>
        <dbReference type="ChEBI" id="CHEBI:29103"/>
    </reaction>
</comment>
<evidence type="ECO:0000256" key="2">
    <source>
        <dbReference type="ARBA" id="ARBA00007019"/>
    </source>
</evidence>
<proteinExistence type="inferred from homology"/>
<protein>
    <recommendedName>
        <fullName evidence="13">Probable potassium transport system protein Kup</fullName>
    </recommendedName>
</protein>
<dbReference type="InterPro" id="IPR053952">
    <property type="entry name" value="K_trans_C"/>
</dbReference>
<comment type="similarity">
    <text evidence="2 13">Belongs to the HAK/KUP transporter (TC 2.A.72) family.</text>
</comment>
<keyword evidence="9 13" id="KW-0630">Potassium</keyword>
<feature type="transmembrane region" description="Helical" evidence="13">
    <location>
        <begin position="160"/>
        <end position="182"/>
    </location>
</feature>
<dbReference type="GO" id="GO:0005886">
    <property type="term" value="C:plasma membrane"/>
    <property type="evidence" value="ECO:0007669"/>
    <property type="project" value="UniProtKB-SubCell"/>
</dbReference>
<evidence type="ECO:0000256" key="5">
    <source>
        <dbReference type="ARBA" id="ARBA00022519"/>
    </source>
</evidence>
<dbReference type="Pfam" id="PF22776">
    <property type="entry name" value="K_trans_C"/>
    <property type="match status" value="1"/>
</dbReference>
<keyword evidence="17" id="KW-1185">Reference proteome</keyword>
<evidence type="ECO:0000313" key="16">
    <source>
        <dbReference type="EMBL" id="PYF06760.1"/>
    </source>
</evidence>
<feature type="transmembrane region" description="Helical" evidence="13">
    <location>
        <begin position="237"/>
        <end position="257"/>
    </location>
</feature>
<feature type="transmembrane region" description="Helical" evidence="13">
    <location>
        <begin position="384"/>
        <end position="405"/>
    </location>
</feature>
<evidence type="ECO:0000256" key="10">
    <source>
        <dbReference type="ARBA" id="ARBA00022989"/>
    </source>
</evidence>
<reference evidence="16 17" key="1">
    <citation type="submission" date="2018-06" db="EMBL/GenBank/DDBJ databases">
        <title>Genomic Encyclopedia of Type Strains, Phase III (KMG-III): the genomes of soil and plant-associated and newly described type strains.</title>
        <authorList>
            <person name="Whitman W."/>
        </authorList>
    </citation>
    <scope>NUCLEOTIDE SEQUENCE [LARGE SCALE GENOMIC DNA]</scope>
    <source>
        <strain evidence="16 17">JA737</strain>
    </source>
</reference>
<keyword evidence="12 13" id="KW-0472">Membrane</keyword>
<feature type="transmembrane region" description="Helical" evidence="13">
    <location>
        <begin position="355"/>
        <end position="377"/>
    </location>
</feature>
<evidence type="ECO:0000256" key="13">
    <source>
        <dbReference type="HAMAP-Rule" id="MF_01522"/>
    </source>
</evidence>
<feature type="domain" description="K+ potassium transporter C-terminal" evidence="15">
    <location>
        <begin position="466"/>
        <end position="613"/>
    </location>
</feature>
<evidence type="ECO:0000256" key="4">
    <source>
        <dbReference type="ARBA" id="ARBA00022475"/>
    </source>
</evidence>
<evidence type="ECO:0000256" key="6">
    <source>
        <dbReference type="ARBA" id="ARBA00022538"/>
    </source>
</evidence>
<evidence type="ECO:0000256" key="3">
    <source>
        <dbReference type="ARBA" id="ARBA00022448"/>
    </source>
</evidence>
<accession>A0A318TSD3</accession>
<feature type="transmembrane region" description="Helical" evidence="13">
    <location>
        <begin position="94"/>
        <end position="121"/>
    </location>
</feature>
<evidence type="ECO:0000259" key="14">
    <source>
        <dbReference type="Pfam" id="PF02705"/>
    </source>
</evidence>
<dbReference type="InterPro" id="IPR003855">
    <property type="entry name" value="K+_transporter"/>
</dbReference>
<evidence type="ECO:0000256" key="12">
    <source>
        <dbReference type="ARBA" id="ARBA00023136"/>
    </source>
</evidence>
<gene>
    <name evidence="13" type="primary">kup</name>
    <name evidence="16" type="ORF">C8J30_12315</name>
</gene>
<keyword evidence="10 13" id="KW-1133">Transmembrane helix</keyword>
<feature type="domain" description="K+ potassium transporter integral membrane" evidence="14">
    <location>
        <begin position="5"/>
        <end position="455"/>
    </location>
</feature>
<sequence>MASSLAVIGVVYGDIGTSPLYALREAMLAAGAGSGGVAREAVLGVLSLITWSLMLIVTLKYVLILLRADNQGEGGTLSLLALAQRAIGRPHRGILILGMIGAALFYGDAAITPAVSVLSAIEGLTLVTARFEPVVVPLACLIIVALFVAQSSGTERVARFFGPITLVWFAVMAAGGVAMLITDASVLAALNPLHALRLVTQNGLLGLAVMGAAFLAVTGAEALYADMGHFGRRPIQLAWLVLVFPCLLLNYFGQGALLLARPEAIENPFYLLYPDWALVPVVVLASMATVIASQAVISGAYSLTQQAVQLKLMPRLRLRQTSEVSQGQIYMPEVTFWLMLGVLFLVLTFRSSSALASAYGIAVTGTMVVTATLALVVIHRHWGWPLWASALLIGPLLLIDLVFLGANLTKLFAGGYLPLGIAAGLLLLMSTWRRGSRIVQAQDRVSDLPVQEFLERLRSGSGTTVPGTAVYLTATPEMVPVALLHSLKHFKALHENIVLLTILTADVPRVAPEDQVQMEEIDAQLRRVTMTFGYAEEPDVPKALLQCRRLGWKPDIMATSFILSRRSLKLSPRRRMPGWQSVLFFYLARNAASASDWFRIPASRVVEIGTQVNV</sequence>
<dbReference type="RefSeq" id="WP_245909909.1">
    <property type="nucleotide sequence ID" value="NZ_QJTK01000023.1"/>
</dbReference>
<dbReference type="InterPro" id="IPR023051">
    <property type="entry name" value="Kup"/>
</dbReference>
<dbReference type="EMBL" id="QJTK01000023">
    <property type="protein sequence ID" value="PYF06760.1"/>
    <property type="molecule type" value="Genomic_DNA"/>
</dbReference>
<dbReference type="PANTHER" id="PTHR30540">
    <property type="entry name" value="OSMOTIC STRESS POTASSIUM TRANSPORTER"/>
    <property type="match status" value="1"/>
</dbReference>
<comment type="function">
    <text evidence="13">Transport of potassium into the cell. Likely operates as a K(+):H(+) symporter.</text>
</comment>
<evidence type="ECO:0000256" key="8">
    <source>
        <dbReference type="ARBA" id="ARBA00022847"/>
    </source>
</evidence>
<feature type="transmembrane region" description="Helical" evidence="13">
    <location>
        <begin position="41"/>
        <end position="63"/>
    </location>
</feature>
<evidence type="ECO:0000256" key="7">
    <source>
        <dbReference type="ARBA" id="ARBA00022692"/>
    </source>
</evidence>